<sequence length="260" mass="27064">MLIVCPSCASRYELDAAKLGPDGRKVRCASCQTLWHVMPEAFPDAPTAEETQALLNEELAQAAAIEAEVSAVAAEKGDDIEIDAAPAPAPRKQGTGRSGRKPSLKGAKTRLAGAAIPAMLGLAGFALLGLLVWQRERAVRSAPQLASVFEAVGLPVNVRGLKLGAIESGLIEDSGGRFLVVEGDVTNIARVNTAVPPIEVSVKDGAGQTLYSWKTDPPRAELEPSELMRFRARLAAPPATGQTVLVRFAASGAVGAAGTH</sequence>
<feature type="transmembrane region" description="Helical" evidence="2">
    <location>
        <begin position="111"/>
        <end position="133"/>
    </location>
</feature>
<evidence type="ECO:0000313" key="5">
    <source>
        <dbReference type="Proteomes" id="UP000037822"/>
    </source>
</evidence>
<dbReference type="NCBIfam" id="TIGR02098">
    <property type="entry name" value="MJ0042_CXXC"/>
    <property type="match status" value="1"/>
</dbReference>
<dbReference type="AlphaFoldDB" id="A0A0N0MAT3"/>
<dbReference type="InterPro" id="IPR011723">
    <property type="entry name" value="Znf/thioredoxin_put"/>
</dbReference>
<name>A0A0N0MAT3_9HYPH</name>
<feature type="region of interest" description="Disordered" evidence="1">
    <location>
        <begin position="80"/>
        <end position="106"/>
    </location>
</feature>
<reference evidence="4 5" key="1">
    <citation type="submission" date="2015-07" db="EMBL/GenBank/DDBJ databases">
        <title>Whole genome sequencing of Bosea vaviloviae isolated from cave pool.</title>
        <authorList>
            <person name="Tan N.E.H."/>
            <person name="Lee Y.P."/>
            <person name="Gan H.M."/>
            <person name="Barton H."/>
            <person name="Savka M.A."/>
        </authorList>
    </citation>
    <scope>NUCLEOTIDE SEQUENCE [LARGE SCALE GENOMIC DNA]</scope>
    <source>
        <strain evidence="4 5">SD260</strain>
    </source>
</reference>
<evidence type="ECO:0000259" key="3">
    <source>
        <dbReference type="Pfam" id="PF13717"/>
    </source>
</evidence>
<evidence type="ECO:0000313" key="4">
    <source>
        <dbReference type="EMBL" id="KPH80034.1"/>
    </source>
</evidence>
<dbReference type="RefSeq" id="WP_054210042.1">
    <property type="nucleotide sequence ID" value="NZ_LGSZ01000047.1"/>
</dbReference>
<evidence type="ECO:0000256" key="2">
    <source>
        <dbReference type="SAM" id="Phobius"/>
    </source>
</evidence>
<comment type="caution">
    <text evidence="4">The sequence shown here is derived from an EMBL/GenBank/DDBJ whole genome shotgun (WGS) entry which is preliminary data.</text>
</comment>
<accession>A0A0N0MAT3</accession>
<feature type="domain" description="Zinc finger/thioredoxin putative" evidence="3">
    <location>
        <begin position="1"/>
        <end position="35"/>
    </location>
</feature>
<keyword evidence="2" id="KW-0812">Transmembrane</keyword>
<protein>
    <recommendedName>
        <fullName evidence="3">Zinc finger/thioredoxin putative domain-containing protein</fullName>
    </recommendedName>
</protein>
<dbReference type="Proteomes" id="UP000037822">
    <property type="component" value="Unassembled WGS sequence"/>
</dbReference>
<gene>
    <name evidence="4" type="ORF">AE618_16025</name>
</gene>
<proteinExistence type="predicted"/>
<dbReference type="EMBL" id="LGSZ01000047">
    <property type="protein sequence ID" value="KPH80034.1"/>
    <property type="molecule type" value="Genomic_DNA"/>
</dbReference>
<keyword evidence="2" id="KW-0472">Membrane</keyword>
<organism evidence="4 5">
    <name type="scientific">Bosea vaviloviae</name>
    <dbReference type="NCBI Taxonomy" id="1526658"/>
    <lineage>
        <taxon>Bacteria</taxon>
        <taxon>Pseudomonadati</taxon>
        <taxon>Pseudomonadota</taxon>
        <taxon>Alphaproteobacteria</taxon>
        <taxon>Hyphomicrobiales</taxon>
        <taxon>Boseaceae</taxon>
        <taxon>Bosea</taxon>
    </lineage>
</organism>
<dbReference type="Pfam" id="PF13717">
    <property type="entry name" value="Zn_ribbon_4"/>
    <property type="match status" value="1"/>
</dbReference>
<evidence type="ECO:0000256" key="1">
    <source>
        <dbReference type="SAM" id="MobiDB-lite"/>
    </source>
</evidence>
<dbReference type="PATRIC" id="fig|1526658.3.peg.4580"/>
<keyword evidence="5" id="KW-1185">Reference proteome</keyword>
<keyword evidence="2" id="KW-1133">Transmembrane helix</keyword>